<dbReference type="PANTHER" id="PTHR22911:SF79">
    <property type="entry name" value="MOBA-LIKE NTP TRANSFERASE DOMAIN-CONTAINING PROTEIN"/>
    <property type="match status" value="1"/>
</dbReference>
<comment type="similarity">
    <text evidence="1">Belongs to the EamA transporter family.</text>
</comment>
<feature type="transmembrane region" description="Helical" evidence="3">
    <location>
        <begin position="200"/>
        <end position="222"/>
    </location>
</feature>
<reference evidence="5" key="1">
    <citation type="journal article" date="2014" name="Int. J. Syst. Evol. Microbiol.">
        <title>Complete genome sequence of Corynebacterium casei LMG S-19264T (=DSM 44701T), isolated from a smear-ripened cheese.</title>
        <authorList>
            <consortium name="US DOE Joint Genome Institute (JGI-PGF)"/>
            <person name="Walter F."/>
            <person name="Albersmeier A."/>
            <person name="Kalinowski J."/>
            <person name="Ruckert C."/>
        </authorList>
    </citation>
    <scope>NUCLEOTIDE SEQUENCE</scope>
    <source>
        <strain evidence="5">CGMCC 1.12785</strain>
    </source>
</reference>
<dbReference type="Proteomes" id="UP000616114">
    <property type="component" value="Unassembled WGS sequence"/>
</dbReference>
<accession>A0A8J2TWD2</accession>
<feature type="transmembrane region" description="Helical" evidence="3">
    <location>
        <begin position="21"/>
        <end position="42"/>
    </location>
</feature>
<feature type="transmembrane region" description="Helical" evidence="3">
    <location>
        <begin position="167"/>
        <end position="188"/>
    </location>
</feature>
<feature type="transmembrane region" description="Helical" evidence="3">
    <location>
        <begin position="87"/>
        <end position="107"/>
    </location>
</feature>
<feature type="transmembrane region" description="Helical" evidence="3">
    <location>
        <begin position="297"/>
        <end position="316"/>
    </location>
</feature>
<evidence type="ECO:0000256" key="3">
    <source>
        <dbReference type="SAM" id="Phobius"/>
    </source>
</evidence>
<sequence length="357" mass="37322">MDVTTPEAGRLHAARLDPARLRIGLVFALASAISFGLSGPLARVLIDAGWTPGAAVAVRVLGAALVLTVPALLALRGRWHLLGRNLKLIAGYGFLAVAATQLCYFYAVSEISVAVALLIEYTAPAAVVLWLWLRHGQRPGRRTLLGTLIAAAGLVLVLDLLGGAPTLTLPGVLWAFGAMLGLASFFILSADERSGLPPLVLVWSGLTLGGLVLALAGAVGVLPWEWNTADVTFASGQWQVPWWVPLAGLALITAALAYWTGVEAARKLGSRLASFLGLTEVLAGMLYAWVLLHELPLPLQLVGGVLIIAGVVLVRLGEDRIVTRPRAASSLSGGRAAEAPYTRSAAEPPEGSDPGRS</sequence>
<dbReference type="EMBL" id="BMFY01000003">
    <property type="protein sequence ID" value="GGA08113.1"/>
    <property type="molecule type" value="Genomic_DNA"/>
</dbReference>
<feature type="domain" description="EamA" evidence="4">
    <location>
        <begin position="170"/>
        <end position="314"/>
    </location>
</feature>
<dbReference type="PANTHER" id="PTHR22911">
    <property type="entry name" value="ACYL-MALONYL CONDENSING ENZYME-RELATED"/>
    <property type="match status" value="1"/>
</dbReference>
<keyword evidence="3" id="KW-1133">Transmembrane helix</keyword>
<feature type="transmembrane region" description="Helical" evidence="3">
    <location>
        <begin position="113"/>
        <end position="132"/>
    </location>
</feature>
<feature type="transmembrane region" description="Helical" evidence="3">
    <location>
        <begin position="242"/>
        <end position="260"/>
    </location>
</feature>
<dbReference type="InterPro" id="IPR037185">
    <property type="entry name" value="EmrE-like"/>
</dbReference>
<dbReference type="SUPFAM" id="SSF103481">
    <property type="entry name" value="Multidrug resistance efflux transporter EmrE"/>
    <property type="match status" value="2"/>
</dbReference>
<feature type="domain" description="EamA" evidence="4">
    <location>
        <begin position="23"/>
        <end position="158"/>
    </location>
</feature>
<keyword evidence="3" id="KW-0472">Membrane</keyword>
<feature type="compositionally biased region" description="Low complexity" evidence="2">
    <location>
        <begin position="327"/>
        <end position="339"/>
    </location>
</feature>
<proteinExistence type="inferred from homology"/>
<evidence type="ECO:0000313" key="5">
    <source>
        <dbReference type="EMBL" id="GGA08113.1"/>
    </source>
</evidence>
<dbReference type="InterPro" id="IPR000620">
    <property type="entry name" value="EamA_dom"/>
</dbReference>
<feature type="transmembrane region" description="Helical" evidence="3">
    <location>
        <begin position="272"/>
        <end position="291"/>
    </location>
</feature>
<dbReference type="AlphaFoldDB" id="A0A8J2TWD2"/>
<evidence type="ECO:0000256" key="2">
    <source>
        <dbReference type="SAM" id="MobiDB-lite"/>
    </source>
</evidence>
<protein>
    <submittedName>
        <fullName evidence="5">Membrane protein</fullName>
    </submittedName>
</protein>
<comment type="caution">
    <text evidence="5">The sequence shown here is derived from an EMBL/GenBank/DDBJ whole genome shotgun (WGS) entry which is preliminary data.</text>
</comment>
<evidence type="ECO:0000259" key="4">
    <source>
        <dbReference type="Pfam" id="PF00892"/>
    </source>
</evidence>
<reference evidence="5" key="2">
    <citation type="submission" date="2020-09" db="EMBL/GenBank/DDBJ databases">
        <authorList>
            <person name="Sun Q."/>
            <person name="Zhou Y."/>
        </authorList>
    </citation>
    <scope>NUCLEOTIDE SEQUENCE</scope>
    <source>
        <strain evidence="5">CGMCC 1.12785</strain>
    </source>
</reference>
<evidence type="ECO:0000256" key="1">
    <source>
        <dbReference type="ARBA" id="ARBA00007362"/>
    </source>
</evidence>
<evidence type="ECO:0000313" key="6">
    <source>
        <dbReference type="Proteomes" id="UP000616114"/>
    </source>
</evidence>
<feature type="transmembrane region" description="Helical" evidence="3">
    <location>
        <begin position="144"/>
        <end position="161"/>
    </location>
</feature>
<feature type="region of interest" description="Disordered" evidence="2">
    <location>
        <begin position="327"/>
        <end position="357"/>
    </location>
</feature>
<dbReference type="RefSeq" id="WP_188549699.1">
    <property type="nucleotide sequence ID" value="NZ_BMFY01000003.1"/>
</dbReference>
<dbReference type="GO" id="GO:0016020">
    <property type="term" value="C:membrane"/>
    <property type="evidence" value="ECO:0007669"/>
    <property type="project" value="InterPro"/>
</dbReference>
<keyword evidence="3" id="KW-0812">Transmembrane</keyword>
<name>A0A8J2TWD2_9MICO</name>
<feature type="transmembrane region" description="Helical" evidence="3">
    <location>
        <begin position="54"/>
        <end position="75"/>
    </location>
</feature>
<organism evidence="5 6">
    <name type="scientific">Sediminivirga luteola</name>
    <dbReference type="NCBI Taxonomy" id="1774748"/>
    <lineage>
        <taxon>Bacteria</taxon>
        <taxon>Bacillati</taxon>
        <taxon>Actinomycetota</taxon>
        <taxon>Actinomycetes</taxon>
        <taxon>Micrococcales</taxon>
        <taxon>Brevibacteriaceae</taxon>
        <taxon>Sediminivirga</taxon>
    </lineage>
</organism>
<dbReference type="Pfam" id="PF00892">
    <property type="entry name" value="EamA"/>
    <property type="match status" value="2"/>
</dbReference>
<keyword evidence="6" id="KW-1185">Reference proteome</keyword>
<gene>
    <name evidence="5" type="ORF">GCM10011333_08670</name>
</gene>